<dbReference type="Gene3D" id="3.20.20.70">
    <property type="entry name" value="Aldolase class I"/>
    <property type="match status" value="1"/>
</dbReference>
<dbReference type="CDD" id="cd00331">
    <property type="entry name" value="IGPS"/>
    <property type="match status" value="1"/>
</dbReference>
<dbReference type="Pfam" id="PF00218">
    <property type="entry name" value="IGPS"/>
    <property type="match status" value="1"/>
</dbReference>
<evidence type="ECO:0000313" key="12">
    <source>
        <dbReference type="EMBL" id="SMC98979.1"/>
    </source>
</evidence>
<dbReference type="NCBIfam" id="NF001370">
    <property type="entry name" value="PRK00278.1-2"/>
    <property type="match status" value="1"/>
</dbReference>
<evidence type="ECO:0000313" key="13">
    <source>
        <dbReference type="Proteomes" id="UP000192656"/>
    </source>
</evidence>
<comment type="catalytic activity">
    <reaction evidence="1 10">
        <text>1-(2-carboxyphenylamino)-1-deoxy-D-ribulose 5-phosphate + H(+) = (1S,2R)-1-C-(indol-3-yl)glycerol 3-phosphate + CO2 + H2O</text>
        <dbReference type="Rhea" id="RHEA:23476"/>
        <dbReference type="ChEBI" id="CHEBI:15377"/>
        <dbReference type="ChEBI" id="CHEBI:15378"/>
        <dbReference type="ChEBI" id="CHEBI:16526"/>
        <dbReference type="ChEBI" id="CHEBI:58613"/>
        <dbReference type="ChEBI" id="CHEBI:58866"/>
        <dbReference type="EC" id="4.1.1.48"/>
    </reaction>
</comment>
<comment type="pathway">
    <text evidence="2 10">Amino-acid biosynthesis; L-tryptophan biosynthesis; L-tryptophan from chorismate: step 4/5.</text>
</comment>
<evidence type="ECO:0000256" key="8">
    <source>
        <dbReference type="ARBA" id="ARBA00023141"/>
    </source>
</evidence>
<keyword evidence="8 10" id="KW-0057">Aromatic amino acid biosynthesis</keyword>
<feature type="domain" description="Indole-3-glycerol phosphate synthase" evidence="11">
    <location>
        <begin position="5"/>
        <end position="259"/>
    </location>
</feature>
<dbReference type="GO" id="GO:0004425">
    <property type="term" value="F:indole-3-glycerol-phosphate synthase activity"/>
    <property type="evidence" value="ECO:0007669"/>
    <property type="project" value="UniProtKB-UniRule"/>
</dbReference>
<accession>A0A1W2DNI3</accession>
<keyword evidence="7 10" id="KW-0822">Tryptophan biosynthesis</keyword>
<dbReference type="AlphaFoldDB" id="A0A1W2DNI3"/>
<name>A0A1W2DNI3_9HYPH</name>
<dbReference type="InterPro" id="IPR045186">
    <property type="entry name" value="Indole-3-glycerol_P_synth"/>
</dbReference>
<dbReference type="SUPFAM" id="SSF51366">
    <property type="entry name" value="Ribulose-phoshate binding barrel"/>
    <property type="match status" value="1"/>
</dbReference>
<dbReference type="HAMAP" id="MF_00134_B">
    <property type="entry name" value="IGPS_B"/>
    <property type="match status" value="1"/>
</dbReference>
<evidence type="ECO:0000256" key="5">
    <source>
        <dbReference type="ARBA" id="ARBA00022605"/>
    </source>
</evidence>
<evidence type="ECO:0000256" key="9">
    <source>
        <dbReference type="ARBA" id="ARBA00023239"/>
    </source>
</evidence>
<dbReference type="InterPro" id="IPR001468">
    <property type="entry name" value="Indole-3-GlycerolPSynthase_CS"/>
</dbReference>
<dbReference type="RefSeq" id="WP_084411521.1">
    <property type="nucleotide sequence ID" value="NZ_FWXR01000016.1"/>
</dbReference>
<keyword evidence="13" id="KW-1185">Reference proteome</keyword>
<dbReference type="InterPro" id="IPR011060">
    <property type="entry name" value="RibuloseP-bd_barrel"/>
</dbReference>
<protein>
    <recommendedName>
        <fullName evidence="4 10">Indole-3-glycerol phosphate synthase</fullName>
        <shortName evidence="10">IGPS</shortName>
        <ecNumber evidence="3 10">4.1.1.48</ecNumber>
    </recommendedName>
</protein>
<dbReference type="EMBL" id="FWXR01000016">
    <property type="protein sequence ID" value="SMC98979.1"/>
    <property type="molecule type" value="Genomic_DNA"/>
</dbReference>
<dbReference type="InterPro" id="IPR013798">
    <property type="entry name" value="Indole-3-glycerol_P_synth_dom"/>
</dbReference>
<dbReference type="EC" id="4.1.1.48" evidence="3 10"/>
<evidence type="ECO:0000256" key="7">
    <source>
        <dbReference type="ARBA" id="ARBA00022822"/>
    </source>
</evidence>
<dbReference type="OrthoDB" id="9804217at2"/>
<dbReference type="GO" id="GO:0004640">
    <property type="term" value="F:phosphoribosylanthranilate isomerase activity"/>
    <property type="evidence" value="ECO:0007669"/>
    <property type="project" value="TreeGrafter"/>
</dbReference>
<keyword evidence="6 10" id="KW-0210">Decarboxylase</keyword>
<dbReference type="PANTHER" id="PTHR22854:SF2">
    <property type="entry name" value="INDOLE-3-GLYCEROL-PHOSPHATE SYNTHASE"/>
    <property type="match status" value="1"/>
</dbReference>
<dbReference type="NCBIfam" id="NF001377">
    <property type="entry name" value="PRK00278.2-4"/>
    <property type="match status" value="1"/>
</dbReference>
<dbReference type="GO" id="GO:0000162">
    <property type="term" value="P:L-tryptophan biosynthetic process"/>
    <property type="evidence" value="ECO:0007669"/>
    <property type="project" value="UniProtKB-UniRule"/>
</dbReference>
<keyword evidence="5 10" id="KW-0028">Amino-acid biosynthesis</keyword>
<dbReference type="Proteomes" id="UP000192656">
    <property type="component" value="Unassembled WGS sequence"/>
</dbReference>
<dbReference type="UniPathway" id="UPA00035">
    <property type="reaction ID" value="UER00043"/>
</dbReference>
<gene>
    <name evidence="10" type="primary">trpC</name>
    <name evidence="12" type="ORF">SAMN06297251_11676</name>
</gene>
<evidence type="ECO:0000259" key="11">
    <source>
        <dbReference type="Pfam" id="PF00218"/>
    </source>
</evidence>
<dbReference type="PANTHER" id="PTHR22854">
    <property type="entry name" value="TRYPTOPHAN BIOSYNTHESIS PROTEIN"/>
    <property type="match status" value="1"/>
</dbReference>
<evidence type="ECO:0000256" key="10">
    <source>
        <dbReference type="HAMAP-Rule" id="MF_00134"/>
    </source>
</evidence>
<dbReference type="InterPro" id="IPR013785">
    <property type="entry name" value="Aldolase_TIM"/>
</dbReference>
<proteinExistence type="inferred from homology"/>
<evidence type="ECO:0000256" key="1">
    <source>
        <dbReference type="ARBA" id="ARBA00001633"/>
    </source>
</evidence>
<organism evidence="12 13">
    <name type="scientific">Fulvimarina manganoxydans</name>
    <dbReference type="NCBI Taxonomy" id="937218"/>
    <lineage>
        <taxon>Bacteria</taxon>
        <taxon>Pseudomonadati</taxon>
        <taxon>Pseudomonadota</taxon>
        <taxon>Alphaproteobacteria</taxon>
        <taxon>Hyphomicrobiales</taxon>
        <taxon>Aurantimonadaceae</taxon>
        <taxon>Fulvimarina</taxon>
    </lineage>
</organism>
<dbReference type="STRING" id="937218.SAMN06297251_11676"/>
<evidence type="ECO:0000256" key="4">
    <source>
        <dbReference type="ARBA" id="ARBA00018080"/>
    </source>
</evidence>
<keyword evidence="9 10" id="KW-0456">Lyase</keyword>
<reference evidence="12 13" key="1">
    <citation type="submission" date="2017-04" db="EMBL/GenBank/DDBJ databases">
        <authorList>
            <person name="Afonso C.L."/>
            <person name="Miller P.J."/>
            <person name="Scott M.A."/>
            <person name="Spackman E."/>
            <person name="Goraichik I."/>
            <person name="Dimitrov K.M."/>
            <person name="Suarez D.L."/>
            <person name="Swayne D.E."/>
        </authorList>
    </citation>
    <scope>NUCLEOTIDE SEQUENCE [LARGE SCALE GENOMIC DNA]</scope>
    <source>
        <strain evidence="12 13">CGMCC 1.10972</strain>
    </source>
</reference>
<dbReference type="NCBIfam" id="NF001373">
    <property type="entry name" value="PRK00278.1-6"/>
    <property type="match status" value="1"/>
</dbReference>
<dbReference type="FunFam" id="3.20.20.70:FF:000024">
    <property type="entry name" value="Indole-3-glycerol phosphate synthase"/>
    <property type="match status" value="1"/>
</dbReference>
<evidence type="ECO:0000256" key="6">
    <source>
        <dbReference type="ARBA" id="ARBA00022793"/>
    </source>
</evidence>
<evidence type="ECO:0000256" key="2">
    <source>
        <dbReference type="ARBA" id="ARBA00004696"/>
    </source>
</evidence>
<comment type="similarity">
    <text evidence="10">Belongs to the TrpC family.</text>
</comment>
<sequence length="270" mass="28965">MSDILKTIEDYKREEIASAKAKTSLADLEAEIAQAGAPRGFLKAIEATIEAGGFALIAEIKKASPSKGTIREDFDPPSLATAYEAGGATCLSVLTDAPSFKGSPDFLKAARAATSLPALRKDFMFDPYQVAEARAWGADAILIIMAAVDDALAGELESAAFDHGMDVLIEVHDEDETERALKLKSKLLGINNRNLRTFETSLATAERLSALVPDDRVLVGESGIFTHADCLRLADRGIRTFLVGESLMRQSDVEAATRVLLGQHRSEAAQ</sequence>
<dbReference type="PROSITE" id="PS00614">
    <property type="entry name" value="IGPS"/>
    <property type="match status" value="1"/>
</dbReference>
<evidence type="ECO:0000256" key="3">
    <source>
        <dbReference type="ARBA" id="ARBA00012362"/>
    </source>
</evidence>